<comment type="caution">
    <text evidence="8">The sequence shown here is derived from an EMBL/GenBank/DDBJ whole genome shotgun (WGS) entry which is preliminary data.</text>
</comment>
<name>A0A2M7VD53_9BACT</name>
<dbReference type="Gene3D" id="3.40.50.620">
    <property type="entry name" value="HUPs"/>
    <property type="match status" value="1"/>
</dbReference>
<keyword evidence="3" id="KW-0067">ATP-binding</keyword>
<organism evidence="8 9">
    <name type="scientific">Candidatus Komeilibacteria bacterium CG_4_10_14_0_2_um_filter_37_10</name>
    <dbReference type="NCBI Taxonomy" id="1974470"/>
    <lineage>
        <taxon>Bacteria</taxon>
        <taxon>Candidatus Komeiliibacteriota</taxon>
    </lineage>
</organism>
<dbReference type="PANTHER" id="PTHR45765:SF1">
    <property type="entry name" value="METHIONINE--TRNA LIGASE, CYTOPLASMIC"/>
    <property type="match status" value="1"/>
</dbReference>
<dbReference type="EMBL" id="PFPO01000094">
    <property type="protein sequence ID" value="PIZ98329.1"/>
    <property type="molecule type" value="Genomic_DNA"/>
</dbReference>
<sequence>MSHHVLIAKAWPYANGSLHLGHIAGLLAADVLARYFRLRGDKVLFVSGTDCHGTPILNWSIC</sequence>
<dbReference type="AlphaFoldDB" id="A0A2M7VD53"/>
<dbReference type="InterPro" id="IPR015413">
    <property type="entry name" value="Methionyl/Leucyl_tRNA_Synth"/>
</dbReference>
<dbReference type="GO" id="GO:0005524">
    <property type="term" value="F:ATP binding"/>
    <property type="evidence" value="ECO:0007669"/>
    <property type="project" value="UniProtKB-KW"/>
</dbReference>
<dbReference type="Proteomes" id="UP000230405">
    <property type="component" value="Unassembled WGS sequence"/>
</dbReference>
<reference evidence="9" key="1">
    <citation type="submission" date="2017-09" db="EMBL/GenBank/DDBJ databases">
        <title>Depth-based differentiation of microbial function through sediment-hosted aquifers and enrichment of novel symbionts in the deep terrestrial subsurface.</title>
        <authorList>
            <person name="Probst A.J."/>
            <person name="Ladd B."/>
            <person name="Jarett J.K."/>
            <person name="Geller-Mcgrath D.E."/>
            <person name="Sieber C.M.K."/>
            <person name="Emerson J.B."/>
            <person name="Anantharaman K."/>
            <person name="Thomas B.C."/>
            <person name="Malmstrom R."/>
            <person name="Stieglmeier M."/>
            <person name="Klingl A."/>
            <person name="Woyke T."/>
            <person name="Ryan C.M."/>
            <person name="Banfield J.F."/>
        </authorList>
    </citation>
    <scope>NUCLEOTIDE SEQUENCE [LARGE SCALE GENOMIC DNA]</scope>
</reference>
<keyword evidence="4" id="KW-0648">Protein biosynthesis</keyword>
<proteinExistence type="predicted"/>
<evidence type="ECO:0000313" key="8">
    <source>
        <dbReference type="EMBL" id="PIZ98329.1"/>
    </source>
</evidence>
<evidence type="ECO:0000259" key="7">
    <source>
        <dbReference type="Pfam" id="PF09334"/>
    </source>
</evidence>
<dbReference type="InterPro" id="IPR023458">
    <property type="entry name" value="Met-tRNA_ligase_1"/>
</dbReference>
<accession>A0A2M7VD53</accession>
<dbReference type="InterPro" id="IPR001412">
    <property type="entry name" value="aa-tRNA-synth_I_CS"/>
</dbReference>
<evidence type="ECO:0000256" key="6">
    <source>
        <dbReference type="ARBA" id="ARBA00030904"/>
    </source>
</evidence>
<keyword evidence="2" id="KW-0547">Nucleotide-binding</keyword>
<dbReference type="InterPro" id="IPR014729">
    <property type="entry name" value="Rossmann-like_a/b/a_fold"/>
</dbReference>
<dbReference type="InterPro" id="IPR033911">
    <property type="entry name" value="MetRS_core"/>
</dbReference>
<keyword evidence="5" id="KW-0030">Aminoacyl-tRNA synthetase</keyword>
<dbReference type="SUPFAM" id="SSF52374">
    <property type="entry name" value="Nucleotidylyl transferase"/>
    <property type="match status" value="1"/>
</dbReference>
<evidence type="ECO:0000256" key="3">
    <source>
        <dbReference type="ARBA" id="ARBA00022840"/>
    </source>
</evidence>
<dbReference type="GO" id="GO:0005829">
    <property type="term" value="C:cytosol"/>
    <property type="evidence" value="ECO:0007669"/>
    <property type="project" value="TreeGrafter"/>
</dbReference>
<dbReference type="PRINTS" id="PR01041">
    <property type="entry name" value="TRNASYNTHMET"/>
</dbReference>
<keyword evidence="1" id="KW-0436">Ligase</keyword>
<evidence type="ECO:0000256" key="5">
    <source>
        <dbReference type="ARBA" id="ARBA00023146"/>
    </source>
</evidence>
<evidence type="ECO:0000256" key="4">
    <source>
        <dbReference type="ARBA" id="ARBA00022917"/>
    </source>
</evidence>
<evidence type="ECO:0000256" key="1">
    <source>
        <dbReference type="ARBA" id="ARBA00022598"/>
    </source>
</evidence>
<gene>
    <name evidence="8" type="ORF">COX77_04930</name>
</gene>
<dbReference type="PROSITE" id="PS00178">
    <property type="entry name" value="AA_TRNA_LIGASE_I"/>
    <property type="match status" value="1"/>
</dbReference>
<dbReference type="PANTHER" id="PTHR45765">
    <property type="entry name" value="METHIONINE--TRNA LIGASE"/>
    <property type="match status" value="1"/>
</dbReference>
<dbReference type="GO" id="GO:0006431">
    <property type="term" value="P:methionyl-tRNA aminoacylation"/>
    <property type="evidence" value="ECO:0007669"/>
    <property type="project" value="InterPro"/>
</dbReference>
<dbReference type="Pfam" id="PF09334">
    <property type="entry name" value="tRNA-synt_1g"/>
    <property type="match status" value="1"/>
</dbReference>
<dbReference type="GO" id="GO:0004825">
    <property type="term" value="F:methionine-tRNA ligase activity"/>
    <property type="evidence" value="ECO:0007669"/>
    <property type="project" value="InterPro"/>
</dbReference>
<evidence type="ECO:0000313" key="9">
    <source>
        <dbReference type="Proteomes" id="UP000230405"/>
    </source>
</evidence>
<feature type="domain" description="Methionyl/Leucyl tRNA synthetase" evidence="7">
    <location>
        <begin position="5"/>
        <end position="57"/>
    </location>
</feature>
<evidence type="ECO:0000256" key="2">
    <source>
        <dbReference type="ARBA" id="ARBA00022741"/>
    </source>
</evidence>
<protein>
    <recommendedName>
        <fullName evidence="6">Methionyl-tRNA synthetase</fullName>
    </recommendedName>
</protein>